<feature type="domain" description="Ketoreductase" evidence="4">
    <location>
        <begin position="4"/>
        <end position="179"/>
    </location>
</feature>
<dbReference type="Pfam" id="PF00106">
    <property type="entry name" value="adh_short"/>
    <property type="match status" value="1"/>
</dbReference>
<dbReference type="SUPFAM" id="SSF51735">
    <property type="entry name" value="NAD(P)-binding Rossmann-fold domains"/>
    <property type="match status" value="1"/>
</dbReference>
<organism evidence="5 6">
    <name type="scientific">Catalinimonas alkaloidigena</name>
    <dbReference type="NCBI Taxonomy" id="1075417"/>
    <lineage>
        <taxon>Bacteria</taxon>
        <taxon>Pseudomonadati</taxon>
        <taxon>Bacteroidota</taxon>
        <taxon>Cytophagia</taxon>
        <taxon>Cytophagales</taxon>
        <taxon>Catalimonadaceae</taxon>
        <taxon>Catalinimonas</taxon>
    </lineage>
</organism>
<dbReference type="InterPro" id="IPR020904">
    <property type="entry name" value="Sc_DH/Rdtase_CS"/>
</dbReference>
<gene>
    <name evidence="5" type="ORF">SAMN05421823_113120</name>
</gene>
<dbReference type="PANTHER" id="PTHR43976">
    <property type="entry name" value="SHORT CHAIN DEHYDROGENASE"/>
    <property type="match status" value="1"/>
</dbReference>
<sequence length="281" mass="30200">MAEKIWLITGCSTGFGRELAKLAAGKGDKVVGTVRKPEHQESLETLSENITAVLMDVTDHATVAAGVQKAIDLHGRIDVLVNNAGYGSLGSVEEVTEEETFRQFDVNVFGALRLIRAVLPHMRQQRSGHILNITSIAGLQGYPGVGIYNGSKFALEGIGEGLAADVRPLGIRVTNVEPGPFRTDWAGRSATFTASKIDDYADSAAKNLDSISGVSGRQKGDPVRAAEAMYALTELDNPPMHLPLGSVAYKRFRAKLQAMSEELDAFAHLGEPTDFPEEVTH</sequence>
<dbReference type="PRINTS" id="PR00080">
    <property type="entry name" value="SDRFAMILY"/>
</dbReference>
<dbReference type="STRING" id="1075417.SAMN05421823_113120"/>
<comment type="similarity">
    <text evidence="1 3">Belongs to the short-chain dehydrogenases/reductases (SDR) family.</text>
</comment>
<dbReference type="PRINTS" id="PR00081">
    <property type="entry name" value="GDHRDH"/>
</dbReference>
<dbReference type="PROSITE" id="PS00061">
    <property type="entry name" value="ADH_SHORT"/>
    <property type="match status" value="1"/>
</dbReference>
<reference evidence="5 6" key="1">
    <citation type="submission" date="2016-10" db="EMBL/GenBank/DDBJ databases">
        <authorList>
            <person name="de Groot N.N."/>
        </authorList>
    </citation>
    <scope>NUCLEOTIDE SEQUENCE [LARGE SCALE GENOMIC DNA]</scope>
    <source>
        <strain evidence="5 6">DSM 25186</strain>
    </source>
</reference>
<dbReference type="InterPro" id="IPR002347">
    <property type="entry name" value="SDR_fam"/>
</dbReference>
<dbReference type="InterPro" id="IPR057326">
    <property type="entry name" value="KR_dom"/>
</dbReference>
<keyword evidence="2" id="KW-0560">Oxidoreductase</keyword>
<dbReference type="Gene3D" id="3.40.50.720">
    <property type="entry name" value="NAD(P)-binding Rossmann-like Domain"/>
    <property type="match status" value="1"/>
</dbReference>
<dbReference type="InterPro" id="IPR051911">
    <property type="entry name" value="SDR_oxidoreductase"/>
</dbReference>
<evidence type="ECO:0000259" key="4">
    <source>
        <dbReference type="SMART" id="SM00822"/>
    </source>
</evidence>
<dbReference type="GO" id="GO:0016491">
    <property type="term" value="F:oxidoreductase activity"/>
    <property type="evidence" value="ECO:0007669"/>
    <property type="project" value="UniProtKB-KW"/>
</dbReference>
<evidence type="ECO:0000256" key="2">
    <source>
        <dbReference type="ARBA" id="ARBA00023002"/>
    </source>
</evidence>
<proteinExistence type="inferred from homology"/>
<evidence type="ECO:0000313" key="6">
    <source>
        <dbReference type="Proteomes" id="UP000198510"/>
    </source>
</evidence>
<accession>A0A1G9T8E8</accession>
<evidence type="ECO:0000256" key="1">
    <source>
        <dbReference type="ARBA" id="ARBA00006484"/>
    </source>
</evidence>
<evidence type="ECO:0000313" key="5">
    <source>
        <dbReference type="EMBL" id="SDM43927.1"/>
    </source>
</evidence>
<dbReference type="EMBL" id="FNFO01000013">
    <property type="protein sequence ID" value="SDM43927.1"/>
    <property type="molecule type" value="Genomic_DNA"/>
</dbReference>
<keyword evidence="6" id="KW-1185">Reference proteome</keyword>
<dbReference type="NCBIfam" id="NF004824">
    <property type="entry name" value="PRK06180.1"/>
    <property type="match status" value="1"/>
</dbReference>
<dbReference type="PANTHER" id="PTHR43976:SF16">
    <property type="entry name" value="SHORT-CHAIN DEHYDROGENASE_REDUCTASE FAMILY PROTEIN"/>
    <property type="match status" value="1"/>
</dbReference>
<dbReference type="CDD" id="cd05374">
    <property type="entry name" value="17beta-HSD-like_SDR_c"/>
    <property type="match status" value="1"/>
</dbReference>
<name>A0A1G9T8E8_9BACT</name>
<dbReference type="SMART" id="SM00822">
    <property type="entry name" value="PKS_KR"/>
    <property type="match status" value="1"/>
</dbReference>
<dbReference type="OrthoDB" id="9786056at2"/>
<dbReference type="AlphaFoldDB" id="A0A1G9T8E8"/>
<protein>
    <submittedName>
        <fullName evidence="5">NADP-dependent 3-hydroxy acid dehydrogenase YdfG</fullName>
    </submittedName>
</protein>
<dbReference type="InterPro" id="IPR036291">
    <property type="entry name" value="NAD(P)-bd_dom_sf"/>
</dbReference>
<dbReference type="RefSeq" id="WP_089687664.1">
    <property type="nucleotide sequence ID" value="NZ_FNFO01000013.1"/>
</dbReference>
<evidence type="ECO:0000256" key="3">
    <source>
        <dbReference type="RuleBase" id="RU000363"/>
    </source>
</evidence>
<dbReference type="Proteomes" id="UP000198510">
    <property type="component" value="Unassembled WGS sequence"/>
</dbReference>